<proteinExistence type="predicted"/>
<gene>
    <name evidence="1" type="ORF">A0J61_00729</name>
</gene>
<keyword evidence="2" id="KW-1185">Reference proteome</keyword>
<dbReference type="Proteomes" id="UP000093000">
    <property type="component" value="Unassembled WGS sequence"/>
</dbReference>
<name>A0A1C7NQ35_9FUNG</name>
<sequence>MTTDNRKQIRNSTETEYKKILDLWQIQSKYLSFGPSDFEQQDLLGLFYCFLNQVWSDAQQMSQNTWRKQEETSCTTMGLYWMKQAVVARQKVIDLMSSNNNVLNDSAATIQHGLVYPSFAKTSISSSASDTFRPTKIRSSPSTPTLSNFGSKCDDQAICMQSSQVETDHFATMSRKGLSCYHCHEKVGMKRSFSANDAYTFDHASNSSYHSAESSRRDDDSEVCDDDGNDISQPFSPCVCDKHTSYPYMNRQSMTNYNMSCYCYCYQSETDESNDGNDYDDTSISGSKLLLKKEDTVLDECYKEKLVKYMLIEQVDEADKDNQDCISLQPSSNSSCNNLGLPVDDITNQQKKDREELRRYICCEYNNLEIKDSCNSPLVSESQLIKPAILI</sequence>
<reference evidence="1 2" key="1">
    <citation type="submission" date="2016-03" db="EMBL/GenBank/DDBJ databases">
        <title>Choanephora cucurbitarum.</title>
        <authorList>
            <person name="Min B."/>
            <person name="Park H."/>
            <person name="Park J.-H."/>
            <person name="Shin H.-D."/>
            <person name="Choi I.-G."/>
        </authorList>
    </citation>
    <scope>NUCLEOTIDE SEQUENCE [LARGE SCALE GENOMIC DNA]</scope>
    <source>
        <strain evidence="1 2">KUS-F28377</strain>
    </source>
</reference>
<protein>
    <submittedName>
        <fullName evidence="1">Uncharacterized protein</fullName>
    </submittedName>
</protein>
<dbReference type="EMBL" id="LUGH01000018">
    <property type="protein sequence ID" value="OBZ91225.1"/>
    <property type="molecule type" value="Genomic_DNA"/>
</dbReference>
<evidence type="ECO:0000313" key="1">
    <source>
        <dbReference type="EMBL" id="OBZ91225.1"/>
    </source>
</evidence>
<organism evidence="1 2">
    <name type="scientific">Choanephora cucurbitarum</name>
    <dbReference type="NCBI Taxonomy" id="101091"/>
    <lineage>
        <taxon>Eukaryota</taxon>
        <taxon>Fungi</taxon>
        <taxon>Fungi incertae sedis</taxon>
        <taxon>Mucoromycota</taxon>
        <taxon>Mucoromycotina</taxon>
        <taxon>Mucoromycetes</taxon>
        <taxon>Mucorales</taxon>
        <taxon>Mucorineae</taxon>
        <taxon>Choanephoraceae</taxon>
        <taxon>Choanephoroideae</taxon>
        <taxon>Choanephora</taxon>
    </lineage>
</organism>
<dbReference type="InParanoid" id="A0A1C7NQ35"/>
<evidence type="ECO:0000313" key="2">
    <source>
        <dbReference type="Proteomes" id="UP000093000"/>
    </source>
</evidence>
<comment type="caution">
    <text evidence="1">The sequence shown here is derived from an EMBL/GenBank/DDBJ whole genome shotgun (WGS) entry which is preliminary data.</text>
</comment>
<accession>A0A1C7NQ35</accession>
<dbReference type="OrthoDB" id="2286987at2759"/>
<dbReference type="AlphaFoldDB" id="A0A1C7NQ35"/>